<feature type="compositionally biased region" description="Polar residues" evidence="6">
    <location>
        <begin position="143"/>
        <end position="171"/>
    </location>
</feature>
<organism evidence="8 9">
    <name type="scientific">Dimorphilus gyrociliatus</name>
    <dbReference type="NCBI Taxonomy" id="2664684"/>
    <lineage>
        <taxon>Eukaryota</taxon>
        <taxon>Metazoa</taxon>
        <taxon>Spiralia</taxon>
        <taxon>Lophotrochozoa</taxon>
        <taxon>Annelida</taxon>
        <taxon>Polychaeta</taxon>
        <taxon>Polychaeta incertae sedis</taxon>
        <taxon>Dinophilidae</taxon>
        <taxon>Dimorphilus</taxon>
    </lineage>
</organism>
<keyword evidence="4" id="KW-0804">Transcription</keyword>
<name>A0A7I8V7E2_9ANNE</name>
<feature type="compositionally biased region" description="Polar residues" evidence="6">
    <location>
        <begin position="34"/>
        <end position="54"/>
    </location>
</feature>
<dbReference type="EMBL" id="CAJFCJ010000001">
    <property type="protein sequence ID" value="CAD5111192.1"/>
    <property type="molecule type" value="Genomic_DNA"/>
</dbReference>
<reference evidence="8 9" key="1">
    <citation type="submission" date="2020-08" db="EMBL/GenBank/DDBJ databases">
        <authorList>
            <person name="Hejnol A."/>
        </authorList>
    </citation>
    <scope>NUCLEOTIDE SEQUENCE [LARGE SCALE GENOMIC DNA]</scope>
</reference>
<dbReference type="Gene3D" id="3.40.1810.10">
    <property type="entry name" value="Transcription factor, MADS-box"/>
    <property type="match status" value="1"/>
</dbReference>
<comment type="subcellular location">
    <subcellularLocation>
        <location evidence="1">Nucleus</location>
    </subcellularLocation>
</comment>
<dbReference type="GO" id="GO:0045944">
    <property type="term" value="P:positive regulation of transcription by RNA polymerase II"/>
    <property type="evidence" value="ECO:0007669"/>
    <property type="project" value="InterPro"/>
</dbReference>
<evidence type="ECO:0000313" key="8">
    <source>
        <dbReference type="EMBL" id="CAD5111192.1"/>
    </source>
</evidence>
<proteinExistence type="predicted"/>
<feature type="domain" description="MADS-box" evidence="7">
    <location>
        <begin position="64"/>
        <end position="124"/>
    </location>
</feature>
<evidence type="ECO:0000256" key="4">
    <source>
        <dbReference type="ARBA" id="ARBA00023163"/>
    </source>
</evidence>
<dbReference type="PANTHER" id="PTHR48019">
    <property type="entry name" value="SERUM RESPONSE FACTOR HOMOLOG"/>
    <property type="match status" value="1"/>
</dbReference>
<evidence type="ECO:0000256" key="2">
    <source>
        <dbReference type="ARBA" id="ARBA00023015"/>
    </source>
</evidence>
<feature type="compositionally biased region" description="Polar residues" evidence="6">
    <location>
        <begin position="178"/>
        <end position="189"/>
    </location>
</feature>
<evidence type="ECO:0000259" key="7">
    <source>
        <dbReference type="PROSITE" id="PS50066"/>
    </source>
</evidence>
<feature type="compositionally biased region" description="Acidic residues" evidence="6">
    <location>
        <begin position="22"/>
        <end position="33"/>
    </location>
</feature>
<dbReference type="PRINTS" id="PR00404">
    <property type="entry name" value="MADSDOMAIN"/>
</dbReference>
<accession>A0A7I8V7E2</accession>
<dbReference type="InterPro" id="IPR050142">
    <property type="entry name" value="MADS-box/MEF2_TF"/>
</dbReference>
<evidence type="ECO:0000256" key="1">
    <source>
        <dbReference type="ARBA" id="ARBA00004123"/>
    </source>
</evidence>
<dbReference type="OrthoDB" id="2284405at2759"/>
<evidence type="ECO:0000313" key="9">
    <source>
        <dbReference type="Proteomes" id="UP000549394"/>
    </source>
</evidence>
<sequence length="293" mass="31586">MAMHQSDGNLCFVNESYDYDGDYGELGESDDETGNSLKRTSSQARLDEQTSSGGPTRHATKKTKGRVKIKMEFIENKLRRYTTFSKRKTGIMKKAYELSTLTGTQVMLLVASETGHVYTFATKKLQPMITSDSGKSLIQKCLNTPESSEADSQGKSDLSPQSNQHEVTVTTRPPPAHSGNSVTPTKMTSQPPPAHLPFQTSTTAPSTNKTHSVTASEQTSQIIVTGGVIKPVPDSQTPILQTNGAILIGPVSSNSTQANSQDTYVINVPQSVGQSVSTATDVQTVFTSIPKKR</sequence>
<dbReference type="PROSITE" id="PS00350">
    <property type="entry name" value="MADS_BOX_1"/>
    <property type="match status" value="1"/>
</dbReference>
<keyword evidence="2" id="KW-0805">Transcription regulation</keyword>
<feature type="region of interest" description="Disordered" evidence="6">
    <location>
        <begin position="143"/>
        <end position="218"/>
    </location>
</feature>
<dbReference type="CDD" id="cd00266">
    <property type="entry name" value="MADS_SRF_like"/>
    <property type="match status" value="1"/>
</dbReference>
<evidence type="ECO:0000256" key="3">
    <source>
        <dbReference type="ARBA" id="ARBA00023125"/>
    </source>
</evidence>
<keyword evidence="3" id="KW-0238">DNA-binding</keyword>
<dbReference type="AlphaFoldDB" id="A0A7I8V7E2"/>
<dbReference type="SMART" id="SM00432">
    <property type="entry name" value="MADS"/>
    <property type="match status" value="1"/>
</dbReference>
<dbReference type="SUPFAM" id="SSF55455">
    <property type="entry name" value="SRF-like"/>
    <property type="match status" value="1"/>
</dbReference>
<keyword evidence="9" id="KW-1185">Reference proteome</keyword>
<protein>
    <submittedName>
        <fullName evidence="8">DgyrCDS525</fullName>
    </submittedName>
</protein>
<feature type="region of interest" description="Disordered" evidence="6">
    <location>
        <begin position="22"/>
        <end position="65"/>
    </location>
</feature>
<gene>
    <name evidence="8" type="ORF">DGYR_LOCUS516</name>
</gene>
<comment type="caution">
    <text evidence="8">The sequence shown here is derived from an EMBL/GenBank/DDBJ whole genome shotgun (WGS) entry which is preliminary data.</text>
</comment>
<dbReference type="InterPro" id="IPR033897">
    <property type="entry name" value="SRF-like_MADS-box"/>
</dbReference>
<evidence type="ECO:0000256" key="6">
    <source>
        <dbReference type="SAM" id="MobiDB-lite"/>
    </source>
</evidence>
<dbReference type="InterPro" id="IPR002100">
    <property type="entry name" value="TF_MADSbox"/>
</dbReference>
<dbReference type="Pfam" id="PF00319">
    <property type="entry name" value="SRF-TF"/>
    <property type="match status" value="1"/>
</dbReference>
<dbReference type="InterPro" id="IPR036879">
    <property type="entry name" value="TF_MADSbox_sf"/>
</dbReference>
<keyword evidence="5" id="KW-0539">Nucleus</keyword>
<evidence type="ECO:0000256" key="5">
    <source>
        <dbReference type="ARBA" id="ARBA00023242"/>
    </source>
</evidence>
<dbReference type="GO" id="GO:0005634">
    <property type="term" value="C:nucleus"/>
    <property type="evidence" value="ECO:0007669"/>
    <property type="project" value="UniProtKB-SubCell"/>
</dbReference>
<dbReference type="PROSITE" id="PS50066">
    <property type="entry name" value="MADS_BOX_2"/>
    <property type="match status" value="1"/>
</dbReference>
<dbReference type="FunFam" id="3.40.1810.10:FF:000002">
    <property type="entry name" value="Serum response factor b"/>
    <property type="match status" value="1"/>
</dbReference>
<dbReference type="Proteomes" id="UP000549394">
    <property type="component" value="Unassembled WGS sequence"/>
</dbReference>
<dbReference type="GO" id="GO:0046983">
    <property type="term" value="F:protein dimerization activity"/>
    <property type="evidence" value="ECO:0007669"/>
    <property type="project" value="InterPro"/>
</dbReference>
<feature type="compositionally biased region" description="Polar residues" evidence="6">
    <location>
        <begin position="198"/>
        <end position="218"/>
    </location>
</feature>
<dbReference type="GO" id="GO:0000981">
    <property type="term" value="F:DNA-binding transcription factor activity, RNA polymerase II-specific"/>
    <property type="evidence" value="ECO:0007669"/>
    <property type="project" value="InterPro"/>
</dbReference>
<dbReference type="GO" id="GO:0000987">
    <property type="term" value="F:cis-regulatory region sequence-specific DNA binding"/>
    <property type="evidence" value="ECO:0007669"/>
    <property type="project" value="InterPro"/>
</dbReference>